<feature type="transmembrane region" description="Helical" evidence="6">
    <location>
        <begin position="446"/>
        <end position="469"/>
    </location>
</feature>
<keyword evidence="2" id="KW-1003">Cell membrane</keyword>
<evidence type="ECO:0000256" key="4">
    <source>
        <dbReference type="ARBA" id="ARBA00022989"/>
    </source>
</evidence>
<evidence type="ECO:0000256" key="6">
    <source>
        <dbReference type="SAM" id="Phobius"/>
    </source>
</evidence>
<keyword evidence="4 6" id="KW-1133">Transmembrane helix</keyword>
<dbReference type="InterPro" id="IPR025857">
    <property type="entry name" value="MacB_PCD"/>
</dbReference>
<dbReference type="RefSeq" id="WP_310589326.1">
    <property type="nucleotide sequence ID" value="NZ_PYAS01000006.1"/>
</dbReference>
<feature type="domain" description="ABC3 transporter permease C-terminal" evidence="7">
    <location>
        <begin position="313"/>
        <end position="426"/>
    </location>
</feature>
<dbReference type="InterPro" id="IPR003838">
    <property type="entry name" value="ABC3_permease_C"/>
</dbReference>
<keyword evidence="5 6" id="KW-0472">Membrane</keyword>
<evidence type="ECO:0000313" key="10">
    <source>
        <dbReference type="Proteomes" id="UP000241964"/>
    </source>
</evidence>
<dbReference type="GO" id="GO:0005886">
    <property type="term" value="C:plasma membrane"/>
    <property type="evidence" value="ECO:0007669"/>
    <property type="project" value="UniProtKB-SubCell"/>
</dbReference>
<gene>
    <name evidence="9" type="ORF">CLV60_106345</name>
</gene>
<evidence type="ECO:0000256" key="5">
    <source>
        <dbReference type="ARBA" id="ARBA00023136"/>
    </source>
</evidence>
<dbReference type="PANTHER" id="PTHR30572">
    <property type="entry name" value="MEMBRANE COMPONENT OF TRANSPORTER-RELATED"/>
    <property type="match status" value="1"/>
</dbReference>
<dbReference type="Pfam" id="PF02687">
    <property type="entry name" value="FtsX"/>
    <property type="match status" value="2"/>
</dbReference>
<feature type="domain" description="MacB-like periplasmic core" evidence="8">
    <location>
        <begin position="457"/>
        <end position="641"/>
    </location>
</feature>
<dbReference type="PANTHER" id="PTHR30572:SF18">
    <property type="entry name" value="ABC-TYPE MACROLIDE FAMILY EXPORT SYSTEM PERMEASE COMPONENT 2"/>
    <property type="match status" value="1"/>
</dbReference>
<dbReference type="AlphaFoldDB" id="A0A2P8G436"/>
<name>A0A2P8G436_9BACT</name>
<organism evidence="9 10">
    <name type="scientific">Dyadobacter jiangsuensis</name>
    <dbReference type="NCBI Taxonomy" id="1591085"/>
    <lineage>
        <taxon>Bacteria</taxon>
        <taxon>Pseudomonadati</taxon>
        <taxon>Bacteroidota</taxon>
        <taxon>Cytophagia</taxon>
        <taxon>Cytophagales</taxon>
        <taxon>Spirosomataceae</taxon>
        <taxon>Dyadobacter</taxon>
    </lineage>
</organism>
<dbReference type="GO" id="GO:0022857">
    <property type="term" value="F:transmembrane transporter activity"/>
    <property type="evidence" value="ECO:0007669"/>
    <property type="project" value="TreeGrafter"/>
</dbReference>
<dbReference type="EMBL" id="PYAS01000006">
    <property type="protein sequence ID" value="PSL28742.1"/>
    <property type="molecule type" value="Genomic_DNA"/>
</dbReference>
<keyword evidence="3 6" id="KW-0812">Transmembrane</keyword>
<dbReference type="InterPro" id="IPR050250">
    <property type="entry name" value="Macrolide_Exporter_MacB"/>
</dbReference>
<accession>A0A2P8G436</accession>
<proteinExistence type="predicted"/>
<feature type="transmembrane region" description="Helical" evidence="6">
    <location>
        <begin position="404"/>
        <end position="425"/>
    </location>
</feature>
<keyword evidence="10" id="KW-1185">Reference proteome</keyword>
<feature type="transmembrane region" description="Helical" evidence="6">
    <location>
        <begin position="738"/>
        <end position="766"/>
    </location>
</feature>
<dbReference type="Proteomes" id="UP000241964">
    <property type="component" value="Unassembled WGS sequence"/>
</dbReference>
<evidence type="ECO:0000256" key="2">
    <source>
        <dbReference type="ARBA" id="ARBA00022475"/>
    </source>
</evidence>
<feature type="transmembrane region" description="Helical" evidence="6">
    <location>
        <begin position="307"/>
        <end position="327"/>
    </location>
</feature>
<comment type="caution">
    <text evidence="9">The sequence shown here is derived from an EMBL/GenBank/DDBJ whole genome shotgun (WGS) entry which is preliminary data.</text>
</comment>
<feature type="domain" description="MacB-like periplasmic core" evidence="8">
    <location>
        <begin position="27"/>
        <end position="261"/>
    </location>
</feature>
<feature type="domain" description="ABC3 transporter permease C-terminal" evidence="7">
    <location>
        <begin position="705"/>
        <end position="817"/>
    </location>
</feature>
<sequence length="825" mass="91771">MQSNDLAMIKNYLKIAWRNVLKNKMFSIINVFGLSVGMTCCMLLLLYILSEVSFDKHQEHVNDLYLVRSENVQPNGEKMDNPRAPAPYAHALKAEYPEVMQVTRLWQNFLEDKALLTVEQPGKGPLSFYETKGTHVDSTFFDVFTYQFLEGDQRTALVDPHSIVLSDALAQKLFGNEPALNRTVKVGGKTGHNENFKVTGVFRDESARSHIDAHYFVSFKVGWIGDYLRQPDLNFTNNNMFYHYLRLRPGTDGAAFEAKLPAFINKYARKDLKIAGYDKKLALLPVRDIHLFNQIDRIVSSTTSSTYLYVLASIAIFTLLIACINFMNLATARSAKRAAEVGMRKVMGANKGSLVGQFLGESMVLTFLGLVVAMALVVLLLPFFNQLADKSLDVHELLQPKIVGGFVLLALMTGLLAGSYPAFYLSVFNPLDVIKGRFVNSVSATALRRGLVVFQFVISIGLVVATIVIQGQIRFMKDQPLGFNKDQQIVIPFRSEEARQAYTALKNELLQDSRITAASGTAYYPGILNPSDMSVYLPGQTVNDDNLIKTNWVAPDFMETMGFKPVVGRMFSKEFPADTNYKIVVNEATLRKFNVPLNKAVGQKFLFNNGGDTPGSVEVVGVVKDFHFQDLHKVIEPYAFFLNMDPSYNYLIAHIAGKDAAAALPFIESKWKSLVPDEPFAYTFLDEDFQKNYAADARTSRLVNAFTIISILISCLGLFGLAAFAAQQRIKEIGVRKVLGASVANIVGLLSGDFVKLVIISIVIATPLTWYLMNRWLADFAYKISLQWWMFAGAGALAVIIALLTVSTQAIKAAVTNPVKSLKSE</sequence>
<comment type="subcellular location">
    <subcellularLocation>
        <location evidence="1">Cell membrane</location>
        <topology evidence="1">Multi-pass membrane protein</topology>
    </subcellularLocation>
</comment>
<reference evidence="9 10" key="1">
    <citation type="submission" date="2018-03" db="EMBL/GenBank/DDBJ databases">
        <title>Genomic Encyclopedia of Archaeal and Bacterial Type Strains, Phase II (KMG-II): from individual species to whole genera.</title>
        <authorList>
            <person name="Goeker M."/>
        </authorList>
    </citation>
    <scope>NUCLEOTIDE SEQUENCE [LARGE SCALE GENOMIC DNA]</scope>
    <source>
        <strain evidence="9 10">DSM 29057</strain>
    </source>
</reference>
<evidence type="ECO:0000259" key="7">
    <source>
        <dbReference type="Pfam" id="PF02687"/>
    </source>
</evidence>
<evidence type="ECO:0000256" key="3">
    <source>
        <dbReference type="ARBA" id="ARBA00022692"/>
    </source>
</evidence>
<feature type="transmembrane region" description="Helical" evidence="6">
    <location>
        <begin position="786"/>
        <end position="806"/>
    </location>
</feature>
<protein>
    <submittedName>
        <fullName evidence="9">Putative ABC transport system permease protein</fullName>
    </submittedName>
</protein>
<feature type="transmembrane region" description="Helical" evidence="6">
    <location>
        <begin position="363"/>
        <end position="384"/>
    </location>
</feature>
<feature type="transmembrane region" description="Helical" evidence="6">
    <location>
        <begin position="702"/>
        <end position="726"/>
    </location>
</feature>
<feature type="transmembrane region" description="Helical" evidence="6">
    <location>
        <begin position="28"/>
        <end position="49"/>
    </location>
</feature>
<dbReference type="Pfam" id="PF12704">
    <property type="entry name" value="MacB_PCD"/>
    <property type="match status" value="2"/>
</dbReference>
<evidence type="ECO:0000259" key="8">
    <source>
        <dbReference type="Pfam" id="PF12704"/>
    </source>
</evidence>
<evidence type="ECO:0000256" key="1">
    <source>
        <dbReference type="ARBA" id="ARBA00004651"/>
    </source>
</evidence>
<evidence type="ECO:0000313" key="9">
    <source>
        <dbReference type="EMBL" id="PSL28742.1"/>
    </source>
</evidence>